<accession>A0A6J6NWJ5</accession>
<gene>
    <name evidence="12" type="ORF">UFOPK2373_00683</name>
</gene>
<dbReference type="InterPro" id="IPR014016">
    <property type="entry name" value="UvrD-like_ATP-bd"/>
</dbReference>
<dbReference type="CDD" id="cd17932">
    <property type="entry name" value="DEXQc_UvrD"/>
    <property type="match status" value="1"/>
</dbReference>
<comment type="catalytic activity">
    <reaction evidence="7">
        <text>Couples ATP hydrolysis with the unwinding of duplex DNA by translocating in the 3'-5' direction.</text>
        <dbReference type="EC" id="5.6.2.4"/>
    </reaction>
</comment>
<comment type="similarity">
    <text evidence="1">Belongs to the helicase family. UvrD subfamily.</text>
</comment>
<dbReference type="PROSITE" id="PS51217">
    <property type="entry name" value="UVRD_HELICASE_CTER"/>
    <property type="match status" value="1"/>
</dbReference>
<dbReference type="Gene3D" id="3.40.50.300">
    <property type="entry name" value="P-loop containing nucleotide triphosphate hydrolases"/>
    <property type="match status" value="3"/>
</dbReference>
<keyword evidence="3" id="KW-0378">Hydrolase</keyword>
<name>A0A6J6NWJ5_9ZZZZ</name>
<dbReference type="CDD" id="cd18807">
    <property type="entry name" value="SF1_C_UvrD"/>
    <property type="match status" value="1"/>
</dbReference>
<proteinExistence type="inferred from homology"/>
<evidence type="ECO:0000256" key="4">
    <source>
        <dbReference type="ARBA" id="ARBA00022806"/>
    </source>
</evidence>
<sequence>MEYEADEILDALDEQQRDAAQSLLGPTVILAGAGTGKTRTITHRIAYGILRGDFSEHRVMALTYTNKAAGELRSRLRQLGVHQVNAKTFHAAALAQLEYFWREFFGIEAPRVLESKSRAIGQAAESLKIRLDPNSIRDLAAEIEWRKYSMLSLEGYAERMSNRPVIAGLSPIRGYEIQVAYEDAKVKAKQIDWEDVLLLCTGMLRAEPRALAHVHQQYRFFTVDEYQDISPLQQELLDTWLGDRSDLCVVGDPNQTIYSFTGASATYLENFESRYPGANVISLTKNYRSTPEIISVANALRGNKNYSPLEAVRPSGLEPQVQSFADRAGECAWVASQIKDALSKGVKASQIAVLYRINGQSEHIEKALADAAVEYQVRGGQRYFNRPEIMSAVRLVRAEAMNPTSKSLYESVSAIARSLGWQSIAPNVSGTQLEQWEALNSFVQIADELGSDATIKTFASELEERQRSQHEPTKESITLITIHAAKGLEYKIVFIIGATEGYLPISYAKTEAQITEEQRLFYVAVTRAKDQLNITWAKRDTADDRERTPSRYLDLI</sequence>
<dbReference type="GO" id="GO:0005524">
    <property type="term" value="F:ATP binding"/>
    <property type="evidence" value="ECO:0007669"/>
    <property type="project" value="UniProtKB-KW"/>
</dbReference>
<evidence type="ECO:0000259" key="11">
    <source>
        <dbReference type="PROSITE" id="PS51217"/>
    </source>
</evidence>
<dbReference type="GO" id="GO:0000725">
    <property type="term" value="P:recombinational repair"/>
    <property type="evidence" value="ECO:0007669"/>
    <property type="project" value="TreeGrafter"/>
</dbReference>
<evidence type="ECO:0000256" key="6">
    <source>
        <dbReference type="ARBA" id="ARBA00023235"/>
    </source>
</evidence>
<keyword evidence="5" id="KW-0067">ATP-binding</keyword>
<keyword evidence="2" id="KW-0547">Nucleotide-binding</keyword>
<dbReference type="InterPro" id="IPR014017">
    <property type="entry name" value="DNA_helicase_UvrD-like_C"/>
</dbReference>
<evidence type="ECO:0000256" key="5">
    <source>
        <dbReference type="ARBA" id="ARBA00022840"/>
    </source>
</evidence>
<dbReference type="SUPFAM" id="SSF52540">
    <property type="entry name" value="P-loop containing nucleoside triphosphate hydrolases"/>
    <property type="match status" value="1"/>
</dbReference>
<dbReference type="PANTHER" id="PTHR11070:SF69">
    <property type="entry name" value="ATP-DEPENDENT DNA HELICASE UVRD2"/>
    <property type="match status" value="1"/>
</dbReference>
<dbReference type="AlphaFoldDB" id="A0A6J6NWJ5"/>
<feature type="domain" description="UvrD-like helicase C-terminal" evidence="11">
    <location>
        <begin position="291"/>
        <end position="530"/>
    </location>
</feature>
<dbReference type="Gene3D" id="1.10.486.10">
    <property type="entry name" value="PCRA, domain 4"/>
    <property type="match status" value="1"/>
</dbReference>
<dbReference type="PROSITE" id="PS51198">
    <property type="entry name" value="UVRD_HELICASE_ATP_BIND"/>
    <property type="match status" value="1"/>
</dbReference>
<evidence type="ECO:0000256" key="8">
    <source>
        <dbReference type="ARBA" id="ARBA00034808"/>
    </source>
</evidence>
<evidence type="ECO:0000256" key="7">
    <source>
        <dbReference type="ARBA" id="ARBA00034617"/>
    </source>
</evidence>
<dbReference type="Pfam" id="PF13361">
    <property type="entry name" value="UvrD_C"/>
    <property type="match status" value="2"/>
</dbReference>
<dbReference type="Pfam" id="PF00580">
    <property type="entry name" value="UvrD-helicase"/>
    <property type="match status" value="1"/>
</dbReference>
<keyword evidence="6" id="KW-0413">Isomerase</keyword>
<dbReference type="InterPro" id="IPR027417">
    <property type="entry name" value="P-loop_NTPase"/>
</dbReference>
<reference evidence="12" key="1">
    <citation type="submission" date="2020-05" db="EMBL/GenBank/DDBJ databases">
        <authorList>
            <person name="Chiriac C."/>
            <person name="Salcher M."/>
            <person name="Ghai R."/>
            <person name="Kavagutti S V."/>
        </authorList>
    </citation>
    <scope>NUCLEOTIDE SEQUENCE</scope>
</reference>
<dbReference type="PANTHER" id="PTHR11070">
    <property type="entry name" value="UVRD / RECB / PCRA DNA HELICASE FAMILY MEMBER"/>
    <property type="match status" value="1"/>
</dbReference>
<dbReference type="EMBL" id="CAEZXL010000106">
    <property type="protein sequence ID" value="CAB4689125.1"/>
    <property type="molecule type" value="Genomic_DNA"/>
</dbReference>
<protein>
    <recommendedName>
        <fullName evidence="8">DNA 3'-5' helicase</fullName>
        <ecNumber evidence="8">5.6.2.4</ecNumber>
    </recommendedName>
</protein>
<organism evidence="12">
    <name type="scientific">freshwater metagenome</name>
    <dbReference type="NCBI Taxonomy" id="449393"/>
    <lineage>
        <taxon>unclassified sequences</taxon>
        <taxon>metagenomes</taxon>
        <taxon>ecological metagenomes</taxon>
    </lineage>
</organism>
<dbReference type="GO" id="GO:0003677">
    <property type="term" value="F:DNA binding"/>
    <property type="evidence" value="ECO:0007669"/>
    <property type="project" value="InterPro"/>
</dbReference>
<evidence type="ECO:0000256" key="2">
    <source>
        <dbReference type="ARBA" id="ARBA00022741"/>
    </source>
</evidence>
<dbReference type="EC" id="5.6.2.4" evidence="8"/>
<dbReference type="InterPro" id="IPR013986">
    <property type="entry name" value="DExx_box_DNA_helicase_dom_sf"/>
</dbReference>
<evidence type="ECO:0000259" key="10">
    <source>
        <dbReference type="PROSITE" id="PS51198"/>
    </source>
</evidence>
<dbReference type="Gene3D" id="1.10.10.160">
    <property type="match status" value="1"/>
</dbReference>
<keyword evidence="4" id="KW-0347">Helicase</keyword>
<dbReference type="InterPro" id="IPR000212">
    <property type="entry name" value="DNA_helicase_UvrD/REP"/>
</dbReference>
<comment type="catalytic activity">
    <reaction evidence="9">
        <text>ATP + H2O = ADP + phosphate + H(+)</text>
        <dbReference type="Rhea" id="RHEA:13065"/>
        <dbReference type="ChEBI" id="CHEBI:15377"/>
        <dbReference type="ChEBI" id="CHEBI:15378"/>
        <dbReference type="ChEBI" id="CHEBI:30616"/>
        <dbReference type="ChEBI" id="CHEBI:43474"/>
        <dbReference type="ChEBI" id="CHEBI:456216"/>
        <dbReference type="EC" id="5.6.2.4"/>
    </reaction>
</comment>
<dbReference type="GO" id="GO:0033202">
    <property type="term" value="C:DNA helicase complex"/>
    <property type="evidence" value="ECO:0007669"/>
    <property type="project" value="TreeGrafter"/>
</dbReference>
<evidence type="ECO:0000313" key="12">
    <source>
        <dbReference type="EMBL" id="CAB4689125.1"/>
    </source>
</evidence>
<dbReference type="GO" id="GO:0005829">
    <property type="term" value="C:cytosol"/>
    <property type="evidence" value="ECO:0007669"/>
    <property type="project" value="TreeGrafter"/>
</dbReference>
<feature type="domain" description="UvrD-like helicase ATP-binding" evidence="10">
    <location>
        <begin position="10"/>
        <end position="290"/>
    </location>
</feature>
<dbReference type="GO" id="GO:0016787">
    <property type="term" value="F:hydrolase activity"/>
    <property type="evidence" value="ECO:0007669"/>
    <property type="project" value="UniProtKB-KW"/>
</dbReference>
<evidence type="ECO:0000256" key="1">
    <source>
        <dbReference type="ARBA" id="ARBA00009922"/>
    </source>
</evidence>
<evidence type="ECO:0000256" key="9">
    <source>
        <dbReference type="ARBA" id="ARBA00048988"/>
    </source>
</evidence>
<dbReference type="GO" id="GO:0043138">
    <property type="term" value="F:3'-5' DNA helicase activity"/>
    <property type="evidence" value="ECO:0007669"/>
    <property type="project" value="UniProtKB-EC"/>
</dbReference>
<evidence type="ECO:0000256" key="3">
    <source>
        <dbReference type="ARBA" id="ARBA00022801"/>
    </source>
</evidence>